<feature type="region of interest" description="Disordered" evidence="1">
    <location>
        <begin position="32"/>
        <end position="62"/>
    </location>
</feature>
<organism evidence="2 3">
    <name type="scientific">Stephania japonica</name>
    <dbReference type="NCBI Taxonomy" id="461633"/>
    <lineage>
        <taxon>Eukaryota</taxon>
        <taxon>Viridiplantae</taxon>
        <taxon>Streptophyta</taxon>
        <taxon>Embryophyta</taxon>
        <taxon>Tracheophyta</taxon>
        <taxon>Spermatophyta</taxon>
        <taxon>Magnoliopsida</taxon>
        <taxon>Ranunculales</taxon>
        <taxon>Menispermaceae</taxon>
        <taxon>Menispermoideae</taxon>
        <taxon>Cissampelideae</taxon>
        <taxon>Stephania</taxon>
    </lineage>
</organism>
<accession>A0AAP0E4D5</accession>
<gene>
    <name evidence="2" type="ORF">Sjap_025481</name>
</gene>
<sequence length="62" mass="6884">MESTSKHIPQFQNNHIYTNVIQKEINEILHLGTSSPTAHKKSPRQGPLPLLLSVLSPPTVTN</sequence>
<feature type="compositionally biased region" description="Low complexity" evidence="1">
    <location>
        <begin position="47"/>
        <end position="62"/>
    </location>
</feature>
<name>A0AAP0E4D5_9MAGN</name>
<dbReference type="AlphaFoldDB" id="A0AAP0E4D5"/>
<dbReference type="Proteomes" id="UP001417504">
    <property type="component" value="Unassembled WGS sequence"/>
</dbReference>
<dbReference type="EMBL" id="JBBNAE010000011">
    <property type="protein sequence ID" value="KAK9085070.1"/>
    <property type="molecule type" value="Genomic_DNA"/>
</dbReference>
<reference evidence="2 3" key="1">
    <citation type="submission" date="2024-01" db="EMBL/GenBank/DDBJ databases">
        <title>Genome assemblies of Stephania.</title>
        <authorList>
            <person name="Yang L."/>
        </authorList>
    </citation>
    <scope>NUCLEOTIDE SEQUENCE [LARGE SCALE GENOMIC DNA]</scope>
    <source>
        <strain evidence="2">QJT</strain>
        <tissue evidence="2">Leaf</tissue>
    </source>
</reference>
<protein>
    <submittedName>
        <fullName evidence="2">Uncharacterized protein</fullName>
    </submittedName>
</protein>
<keyword evidence="3" id="KW-1185">Reference proteome</keyword>
<evidence type="ECO:0000313" key="3">
    <source>
        <dbReference type="Proteomes" id="UP001417504"/>
    </source>
</evidence>
<evidence type="ECO:0000256" key="1">
    <source>
        <dbReference type="SAM" id="MobiDB-lite"/>
    </source>
</evidence>
<comment type="caution">
    <text evidence="2">The sequence shown here is derived from an EMBL/GenBank/DDBJ whole genome shotgun (WGS) entry which is preliminary data.</text>
</comment>
<proteinExistence type="predicted"/>
<evidence type="ECO:0000313" key="2">
    <source>
        <dbReference type="EMBL" id="KAK9085070.1"/>
    </source>
</evidence>